<dbReference type="Proteomes" id="UP000009022">
    <property type="component" value="Unassembled WGS sequence"/>
</dbReference>
<evidence type="ECO:0000256" key="3">
    <source>
        <dbReference type="ARBA" id="ARBA00022771"/>
    </source>
</evidence>
<dbReference type="EMBL" id="DS985245">
    <property type="protein sequence ID" value="EDV24782.1"/>
    <property type="molecule type" value="Genomic_DNA"/>
</dbReference>
<dbReference type="GO" id="GO:0004843">
    <property type="term" value="F:cysteine-type deubiquitinase activity"/>
    <property type="evidence" value="ECO:0007669"/>
    <property type="project" value="UniProtKB-UniRule"/>
</dbReference>
<dbReference type="FunCoup" id="B3RX01">
    <property type="interactions" value="1024"/>
</dbReference>
<dbReference type="InterPro" id="IPR001394">
    <property type="entry name" value="Peptidase_C19_UCH"/>
</dbReference>
<dbReference type="GO" id="GO:0016579">
    <property type="term" value="P:protein deubiquitination"/>
    <property type="evidence" value="ECO:0007669"/>
    <property type="project" value="InterPro"/>
</dbReference>
<dbReference type="PhylomeDB" id="B3RX01"/>
<dbReference type="MEROPS" id="C19.024"/>
<dbReference type="InterPro" id="IPR038765">
    <property type="entry name" value="Papain-like_cys_pep_sf"/>
</dbReference>
<feature type="domain" description="MYND-type" evidence="8">
    <location>
        <begin position="666"/>
        <end position="706"/>
    </location>
</feature>
<evidence type="ECO:0000313" key="11">
    <source>
        <dbReference type="Proteomes" id="UP000009022"/>
    </source>
</evidence>
<dbReference type="Pfam" id="PF04969">
    <property type="entry name" value="CS"/>
    <property type="match status" value="1"/>
</dbReference>
<evidence type="ECO:0000256" key="1">
    <source>
        <dbReference type="ARBA" id="ARBA00000707"/>
    </source>
</evidence>
<dbReference type="GeneID" id="6753885"/>
<accession>B3RX01</accession>
<dbReference type="GO" id="GO:0008270">
    <property type="term" value="F:zinc ion binding"/>
    <property type="evidence" value="ECO:0007669"/>
    <property type="project" value="UniProtKB-KW"/>
</dbReference>
<keyword evidence="3 5" id="KW-0863">Zinc-finger</keyword>
<dbReference type="KEGG" id="tad:TRIADDRAFT_56945"/>
<dbReference type="InterPro" id="IPR002893">
    <property type="entry name" value="Znf_MYND"/>
</dbReference>
<evidence type="ECO:0000256" key="5">
    <source>
        <dbReference type="PROSITE-ProRule" id="PRU00134"/>
    </source>
</evidence>
<dbReference type="InterPro" id="IPR050185">
    <property type="entry name" value="Ub_carboxyl-term_hydrolase"/>
</dbReference>
<dbReference type="GO" id="GO:0036503">
    <property type="term" value="P:ERAD pathway"/>
    <property type="evidence" value="ECO:0000318"/>
    <property type="project" value="GO_Central"/>
</dbReference>
<dbReference type="PROSITE" id="PS00972">
    <property type="entry name" value="USP_1"/>
    <property type="match status" value="1"/>
</dbReference>
<dbReference type="GO" id="GO:0031647">
    <property type="term" value="P:regulation of protein stability"/>
    <property type="evidence" value="ECO:0000318"/>
    <property type="project" value="GO_Central"/>
</dbReference>
<dbReference type="CTD" id="6753885"/>
<dbReference type="HOGENOM" id="CLU_314580_0_0_1"/>
<reference evidence="10 11" key="1">
    <citation type="journal article" date="2008" name="Nature">
        <title>The Trichoplax genome and the nature of placozoans.</title>
        <authorList>
            <person name="Srivastava M."/>
            <person name="Begovic E."/>
            <person name="Chapman J."/>
            <person name="Putnam N.H."/>
            <person name="Hellsten U."/>
            <person name="Kawashima T."/>
            <person name="Kuo A."/>
            <person name="Mitros T."/>
            <person name="Salamov A."/>
            <person name="Carpenter M.L."/>
            <person name="Signorovitch A.Y."/>
            <person name="Moreno M.A."/>
            <person name="Kamm K."/>
            <person name="Grimwood J."/>
            <person name="Schmutz J."/>
            <person name="Shapiro H."/>
            <person name="Grigoriev I.V."/>
            <person name="Buss L.W."/>
            <person name="Schierwater B."/>
            <person name="Dellaporta S.L."/>
            <person name="Rokhsar D.S."/>
        </authorList>
    </citation>
    <scope>NUCLEOTIDE SEQUENCE [LARGE SCALE GENOMIC DNA]</scope>
    <source>
        <strain evidence="10 11">Grell-BS-1999</strain>
    </source>
</reference>
<evidence type="ECO:0000256" key="4">
    <source>
        <dbReference type="ARBA" id="ARBA00022833"/>
    </source>
</evidence>
<keyword evidence="6" id="KW-0788">Thiol protease</keyword>
<dbReference type="InterPro" id="IPR007052">
    <property type="entry name" value="CS_dom"/>
</dbReference>
<dbReference type="InterPro" id="IPR018200">
    <property type="entry name" value="USP_CS"/>
</dbReference>
<dbReference type="RefSeq" id="XP_002112672.1">
    <property type="nucleotide sequence ID" value="XM_002112636.1"/>
</dbReference>
<evidence type="ECO:0000256" key="6">
    <source>
        <dbReference type="RuleBase" id="RU366025"/>
    </source>
</evidence>
<evidence type="ECO:0000256" key="2">
    <source>
        <dbReference type="ARBA" id="ARBA00022723"/>
    </source>
</evidence>
<evidence type="ECO:0000259" key="9">
    <source>
        <dbReference type="PROSITE" id="PS51203"/>
    </source>
</evidence>
<protein>
    <recommendedName>
        <fullName evidence="6">Ubiquitin carboxyl-terminal hydrolase</fullName>
        <ecNumber evidence="6">3.4.19.12</ecNumber>
    </recommendedName>
</protein>
<keyword evidence="4" id="KW-0862">Zinc</keyword>
<dbReference type="eggNOG" id="KOG1870">
    <property type="taxonomic scope" value="Eukaryota"/>
</dbReference>
<evidence type="ECO:0000313" key="10">
    <source>
        <dbReference type="EMBL" id="EDV24782.1"/>
    </source>
</evidence>
<dbReference type="PROSITE" id="PS50235">
    <property type="entry name" value="USP_3"/>
    <property type="match status" value="1"/>
</dbReference>
<comment type="similarity">
    <text evidence="6">Belongs to the peptidase C19 family.</text>
</comment>
<dbReference type="InterPro" id="IPR008978">
    <property type="entry name" value="HSP20-like_chaperone"/>
</dbReference>
<dbReference type="PANTHER" id="PTHR21646:SF74">
    <property type="entry name" value="UBIQUITIN CARBOXYL-TERMINAL HYDROLASE 19"/>
    <property type="match status" value="1"/>
</dbReference>
<dbReference type="PROSITE" id="PS50865">
    <property type="entry name" value="ZF_MYND_2"/>
    <property type="match status" value="1"/>
</dbReference>
<sequence>MATESSFLSYLVGKAANCNRDCSVEVLVRPPCKSHCSQRGATRSADLRDLESKSSLPVVVSLVGETSHLRQPCPYPDTPYSLVLFLIIWKLGNWLTEPNWNMIGKKFDVQVDEDWQQDQNQIVLLFKFGKIAEEISRILLGFDEKEIIFYTEDKFTLKKFKLYDSIRPKEFDTDWDGDRLKVTLTKTYFNYSWIKLLSVENERSNAVLFNGDAKEKNITLSYLSHDWKDSNEDLEMSITVFIKNLIKKDLDIDFGLRNLRVKFRTRDNAFLSQHPNSSETTTFIWEIYLCHTILPSKSSYSPLDDGIQIIMHKEVAGLWHNLEQALYDRSISKGQPIFASIDIPLQILRNSQLGDYDDAVNDLKIVRDGMTGLNNLGNTCFMNSILQCMSNTRPLRDFFLECDLRNEINYDNPLGSKGAIVAAFAVLIRTLWCGKYHSYSPSKLKSLVAAKATQFMGYAQQDAQEFMAYLLDGLHEDLNRVRNKPLTQVVEGAGRPDEEVANEAWMVHRKRNDSLIVDYFFGQFKSVLICPECDKKSTTFDPFMVLPLPIPAVKVPIKVIPVINNFPGTGIQKTFMVEKGATVRSLKVEISLWIKDIHPNDFVLIGIYADDRCKLLTDKDQLSYMTRYDVLYACDCRSDSPVGKEENVIKIPLIQRVLRPPSVHKCNACYKDESNGNLKRCSKCESVAYCDLECQRKDWEFHKRNCARTPTVIGLPAILAIPETQLSLPNLLNEAFKVGIKSVTVYKDDVEMTTYSADEMDIKCPESAPFTLVPAPIFRLSAKDVDFYKENGDVNIEDIAQFYLDWNNSHNQIRIENRSAISSDYEEGIEFDKTTMLYDCLKLFTVPEILLPEEACGLDLRDFISDSASTNSNESYIYDLYAVVNHYGGLMGGHYTAFARFPLGKNGENFSKTVYLIYIDIFDMKALTIE</sequence>
<dbReference type="Gene3D" id="3.90.70.10">
    <property type="entry name" value="Cysteine proteinases"/>
    <property type="match status" value="2"/>
</dbReference>
<dbReference type="CDD" id="cd06466">
    <property type="entry name" value="p23_CS_SGT1_like"/>
    <property type="match status" value="1"/>
</dbReference>
<dbReference type="PANTHER" id="PTHR21646">
    <property type="entry name" value="UBIQUITIN CARBOXYL-TERMINAL HYDROLASE"/>
    <property type="match status" value="1"/>
</dbReference>
<feature type="domain" description="USP" evidence="7">
    <location>
        <begin position="371"/>
        <end position="930"/>
    </location>
</feature>
<comment type="catalytic activity">
    <reaction evidence="1 6">
        <text>Thiol-dependent hydrolysis of ester, thioester, amide, peptide and isopeptide bonds formed by the C-terminal Gly of ubiquitin (a 76-residue protein attached to proteins as an intracellular targeting signal).</text>
        <dbReference type="EC" id="3.4.19.12"/>
    </reaction>
</comment>
<dbReference type="Pfam" id="PF01753">
    <property type="entry name" value="zf-MYND"/>
    <property type="match status" value="1"/>
</dbReference>
<dbReference type="AlphaFoldDB" id="B3RX01"/>
<dbReference type="OrthoDB" id="265776at2759"/>
<evidence type="ECO:0000259" key="8">
    <source>
        <dbReference type="PROSITE" id="PS50865"/>
    </source>
</evidence>
<keyword evidence="6" id="KW-0833">Ubl conjugation pathway</keyword>
<dbReference type="SUPFAM" id="SSF54001">
    <property type="entry name" value="Cysteine proteinases"/>
    <property type="match status" value="1"/>
</dbReference>
<dbReference type="SUPFAM" id="SSF144232">
    <property type="entry name" value="HIT/MYND zinc finger-like"/>
    <property type="match status" value="1"/>
</dbReference>
<organism evidence="10 11">
    <name type="scientific">Trichoplax adhaerens</name>
    <name type="common">Trichoplax reptans</name>
    <dbReference type="NCBI Taxonomy" id="10228"/>
    <lineage>
        <taxon>Eukaryota</taxon>
        <taxon>Metazoa</taxon>
        <taxon>Placozoa</taxon>
        <taxon>Uniplacotomia</taxon>
        <taxon>Trichoplacea</taxon>
        <taxon>Trichoplacidae</taxon>
        <taxon>Trichoplax</taxon>
    </lineage>
</organism>
<dbReference type="PROSITE" id="PS51203">
    <property type="entry name" value="CS"/>
    <property type="match status" value="1"/>
</dbReference>
<proteinExistence type="inferred from homology"/>
<dbReference type="STRING" id="10228.B3RX01"/>
<dbReference type="Pfam" id="PF00443">
    <property type="entry name" value="UCH"/>
    <property type="match status" value="1"/>
</dbReference>
<evidence type="ECO:0000259" key="7">
    <source>
        <dbReference type="PROSITE" id="PS50235"/>
    </source>
</evidence>
<keyword evidence="2" id="KW-0479">Metal-binding</keyword>
<dbReference type="SUPFAM" id="SSF49764">
    <property type="entry name" value="HSP20-like chaperones"/>
    <property type="match status" value="1"/>
</dbReference>
<keyword evidence="6" id="KW-0645">Protease</keyword>
<dbReference type="InterPro" id="IPR028889">
    <property type="entry name" value="USP"/>
</dbReference>
<keyword evidence="6" id="KW-0378">Hydrolase</keyword>
<name>B3RX01_TRIAD</name>
<dbReference type="EC" id="3.4.19.12" evidence="6"/>
<gene>
    <name evidence="10" type="ORF">TRIADDRAFT_56945</name>
</gene>
<dbReference type="PROSITE" id="PS00973">
    <property type="entry name" value="USP_2"/>
    <property type="match status" value="1"/>
</dbReference>
<dbReference type="Gene3D" id="6.10.140.2220">
    <property type="match status" value="1"/>
</dbReference>
<dbReference type="Gene3D" id="2.60.40.790">
    <property type="match status" value="1"/>
</dbReference>
<dbReference type="InParanoid" id="B3RX01"/>
<keyword evidence="11" id="KW-1185">Reference proteome</keyword>
<feature type="domain" description="CS" evidence="9">
    <location>
        <begin position="220"/>
        <end position="323"/>
    </location>
</feature>